<dbReference type="EMBL" id="MCFG01000139">
    <property type="protein sequence ID" value="ORX80661.1"/>
    <property type="molecule type" value="Genomic_DNA"/>
</dbReference>
<reference evidence="2 3" key="1">
    <citation type="submission" date="2016-08" db="EMBL/GenBank/DDBJ databases">
        <title>A Parts List for Fungal Cellulosomes Revealed by Comparative Genomics.</title>
        <authorList>
            <consortium name="DOE Joint Genome Institute"/>
            <person name="Haitjema C.H."/>
            <person name="Gilmore S.P."/>
            <person name="Henske J.K."/>
            <person name="Solomon K.V."/>
            <person name="De Groot R."/>
            <person name="Kuo A."/>
            <person name="Mondo S.J."/>
            <person name="Salamov A.A."/>
            <person name="Labutti K."/>
            <person name="Zhao Z."/>
            <person name="Chiniquy J."/>
            <person name="Barry K."/>
            <person name="Brewer H.M."/>
            <person name="Purvine S.O."/>
            <person name="Wright A.T."/>
            <person name="Boxma B."/>
            <person name="Van Alen T."/>
            <person name="Hackstein J.H."/>
            <person name="Baker S.E."/>
            <person name="Grigoriev I.V."/>
            <person name="O'Malley M.A."/>
        </authorList>
    </citation>
    <scope>NUCLEOTIDE SEQUENCE [LARGE SCALE GENOMIC DNA]</scope>
    <source>
        <strain evidence="2 3">S4</strain>
    </source>
</reference>
<reference evidence="2 3" key="2">
    <citation type="submission" date="2016-08" db="EMBL/GenBank/DDBJ databases">
        <title>Pervasive Adenine N6-methylation of Active Genes in Fungi.</title>
        <authorList>
            <consortium name="DOE Joint Genome Institute"/>
            <person name="Mondo S.J."/>
            <person name="Dannebaum R.O."/>
            <person name="Kuo R.C."/>
            <person name="Labutti K."/>
            <person name="Haridas S."/>
            <person name="Kuo A."/>
            <person name="Salamov A."/>
            <person name="Ahrendt S.R."/>
            <person name="Lipzen A."/>
            <person name="Sullivan W."/>
            <person name="Andreopoulos W.B."/>
            <person name="Clum A."/>
            <person name="Lindquist E."/>
            <person name="Daum C."/>
            <person name="Ramamoorthy G.K."/>
            <person name="Gryganskyi A."/>
            <person name="Culley D."/>
            <person name="Magnuson J.K."/>
            <person name="James T.Y."/>
            <person name="O'Malley M.A."/>
            <person name="Stajich J.E."/>
            <person name="Spatafora J.W."/>
            <person name="Visel A."/>
            <person name="Grigoriev I.V."/>
        </authorList>
    </citation>
    <scope>NUCLEOTIDE SEQUENCE [LARGE SCALE GENOMIC DNA]</scope>
    <source>
        <strain evidence="2 3">S4</strain>
    </source>
</reference>
<dbReference type="InterPro" id="IPR011050">
    <property type="entry name" value="Pectin_lyase_fold/virulence"/>
</dbReference>
<dbReference type="AlphaFoldDB" id="A0A1Y1X4C2"/>
<feature type="signal peptide" evidence="1">
    <location>
        <begin position="1"/>
        <end position="19"/>
    </location>
</feature>
<dbReference type="SUPFAM" id="SSF51126">
    <property type="entry name" value="Pectin lyase-like"/>
    <property type="match status" value="1"/>
</dbReference>
<comment type="caution">
    <text evidence="2">The sequence shown here is derived from an EMBL/GenBank/DDBJ whole genome shotgun (WGS) entry which is preliminary data.</text>
</comment>
<accession>A0A1Y1X4C2</accession>
<evidence type="ECO:0000256" key="1">
    <source>
        <dbReference type="SAM" id="SignalP"/>
    </source>
</evidence>
<dbReference type="OrthoDB" id="2160618at2759"/>
<evidence type="ECO:0000313" key="2">
    <source>
        <dbReference type="EMBL" id="ORX80661.1"/>
    </source>
</evidence>
<organism evidence="2 3">
    <name type="scientific">Anaeromyces robustus</name>
    <dbReference type="NCBI Taxonomy" id="1754192"/>
    <lineage>
        <taxon>Eukaryota</taxon>
        <taxon>Fungi</taxon>
        <taxon>Fungi incertae sedis</taxon>
        <taxon>Chytridiomycota</taxon>
        <taxon>Chytridiomycota incertae sedis</taxon>
        <taxon>Neocallimastigomycetes</taxon>
        <taxon>Neocallimastigales</taxon>
        <taxon>Neocallimastigaceae</taxon>
        <taxon>Anaeromyces</taxon>
    </lineage>
</organism>
<gene>
    <name evidence="2" type="ORF">BCR32DRAFT_245476</name>
</gene>
<evidence type="ECO:0008006" key="4">
    <source>
        <dbReference type="Google" id="ProtNLM"/>
    </source>
</evidence>
<keyword evidence="1" id="KW-0732">Signal</keyword>
<protein>
    <recommendedName>
        <fullName evidence="4">Right handed beta helix domain-containing protein</fullName>
    </recommendedName>
</protein>
<dbReference type="Proteomes" id="UP000193944">
    <property type="component" value="Unassembled WGS sequence"/>
</dbReference>
<feature type="chain" id="PRO_5013118764" description="Right handed beta helix domain-containing protein" evidence="1">
    <location>
        <begin position="20"/>
        <end position="284"/>
    </location>
</feature>
<evidence type="ECO:0000313" key="3">
    <source>
        <dbReference type="Proteomes" id="UP000193944"/>
    </source>
</evidence>
<keyword evidence="3" id="KW-1185">Reference proteome</keyword>
<sequence length="284" mass="33180">MNCLIFLSTLFLLIWKCSCLSIDLHISDDKYNIKDLPELISTFAYTYNEINFYIDYTSYTFDLLDKIPINIPADTNVSIIGNGSNQRSVFDYSVKQKGFTFYFAKYTGQHIIIKNIDFINFVHERASDDVFLFFFDSVNTNYNIEYINCSFENFNSMVLKVDVPYNELINNLHDNFHFNSCIFRNINGYGVFYMNNKGFEINSNSIIKVSNSEFINCSDILRMDYGYFIFDNCIFTNISSSIGIASFVYMRYNSTLTIQNSKFYDINIVDKIIPFIIAWGNELK</sequence>
<proteinExistence type="predicted"/>
<name>A0A1Y1X4C2_9FUNG</name>